<dbReference type="InterPro" id="IPR018712">
    <property type="entry name" value="Tle1-like_cat"/>
</dbReference>
<dbReference type="PANTHER" id="PTHR33840">
    <property type="match status" value="1"/>
</dbReference>
<evidence type="ECO:0000313" key="3">
    <source>
        <dbReference type="EMBL" id="KAI0307997.1"/>
    </source>
</evidence>
<dbReference type="SUPFAM" id="SSF53474">
    <property type="entry name" value="alpha/beta-Hydrolases"/>
    <property type="match status" value="1"/>
</dbReference>
<sequence length="508" mass="56647">MDMDMLPSSPTSATDPSATISSPPPPSSPSTPSANVPLAAVDATLKRYPSRPSDRSYTDIKPSSLKLKKRIIVCCDGTWQDGVVISERWKYTNILRLSRAIHHVDERIVPPVPQIVFYQAGVGAEPYYYQALLDGATGATLGDKVQEAYTFIAHNYEPGDEIFLFGFSRGAYTARMVGMMIGKIGVLDRTDMDHFANIFVNFQARIEFLDAKLAPWTRDNSPGKIRAVYGEDGFAVKCIGVFDTVGSLGLPEELAFGSKKIKTLFGFPDSVLGDHIERAYQALALNETRADFVSPSLVAYCILTRPQNCNKFHLSEEGRRKKQVLKQCWFAGSHSDIGGGYKEHDLSDLALLWMAANIEDILSIDTKYLFSLLRPNAPWGTQKPHDPKTGIFVLANTIQRQLPTSFNPVTHESIHPSILNQMPFSHNFNYYRTCGRRVTIVRRGSIITRTMKSLRRKARGGDGNAQPRSIGTRVQRQESTTLLTTDEKSWLSRLVQETSFGAFIRDLI</sequence>
<feature type="region of interest" description="Disordered" evidence="1">
    <location>
        <begin position="1"/>
        <end position="36"/>
    </location>
</feature>
<keyword evidence="4" id="KW-1185">Reference proteome</keyword>
<dbReference type="Pfam" id="PF09994">
    <property type="entry name" value="T6SS_Tle1-like_cat"/>
    <property type="match status" value="1"/>
</dbReference>
<comment type="caution">
    <text evidence="3">The sequence shown here is derived from an EMBL/GenBank/DDBJ whole genome shotgun (WGS) entry which is preliminary data.</text>
</comment>
<gene>
    <name evidence="3" type="ORF">B0F90DRAFT_1909331</name>
</gene>
<evidence type="ECO:0000256" key="1">
    <source>
        <dbReference type="SAM" id="MobiDB-lite"/>
    </source>
</evidence>
<accession>A0AAD4MCS9</accession>
<feature type="compositionally biased region" description="Polar residues" evidence="1">
    <location>
        <begin position="466"/>
        <end position="478"/>
    </location>
</feature>
<dbReference type="InterPro" id="IPR029058">
    <property type="entry name" value="AB_hydrolase_fold"/>
</dbReference>
<organism evidence="3 4">
    <name type="scientific">Multifurca ochricompacta</name>
    <dbReference type="NCBI Taxonomy" id="376703"/>
    <lineage>
        <taxon>Eukaryota</taxon>
        <taxon>Fungi</taxon>
        <taxon>Dikarya</taxon>
        <taxon>Basidiomycota</taxon>
        <taxon>Agaricomycotina</taxon>
        <taxon>Agaricomycetes</taxon>
        <taxon>Russulales</taxon>
        <taxon>Russulaceae</taxon>
        <taxon>Multifurca</taxon>
    </lineage>
</organism>
<dbReference type="Proteomes" id="UP001203297">
    <property type="component" value="Unassembled WGS sequence"/>
</dbReference>
<dbReference type="EMBL" id="WTXG01000001">
    <property type="protein sequence ID" value="KAI0307997.1"/>
    <property type="molecule type" value="Genomic_DNA"/>
</dbReference>
<proteinExistence type="predicted"/>
<protein>
    <recommendedName>
        <fullName evidence="2">T6SS Phospholipase effector Tle1-like catalytic domain-containing protein</fullName>
    </recommendedName>
</protein>
<feature type="domain" description="T6SS Phospholipase effector Tle1-like catalytic" evidence="2">
    <location>
        <begin position="69"/>
        <end position="356"/>
    </location>
</feature>
<feature type="region of interest" description="Disordered" evidence="1">
    <location>
        <begin position="455"/>
        <end position="478"/>
    </location>
</feature>
<dbReference type="AlphaFoldDB" id="A0AAD4MCS9"/>
<name>A0AAD4MCS9_9AGAM</name>
<evidence type="ECO:0000259" key="2">
    <source>
        <dbReference type="Pfam" id="PF09994"/>
    </source>
</evidence>
<reference evidence="3" key="1">
    <citation type="journal article" date="2022" name="New Phytol.">
        <title>Evolutionary transition to the ectomycorrhizal habit in the genomes of a hyperdiverse lineage of mushroom-forming fungi.</title>
        <authorList>
            <person name="Looney B."/>
            <person name="Miyauchi S."/>
            <person name="Morin E."/>
            <person name="Drula E."/>
            <person name="Courty P.E."/>
            <person name="Kohler A."/>
            <person name="Kuo A."/>
            <person name="LaButti K."/>
            <person name="Pangilinan J."/>
            <person name="Lipzen A."/>
            <person name="Riley R."/>
            <person name="Andreopoulos W."/>
            <person name="He G."/>
            <person name="Johnson J."/>
            <person name="Nolan M."/>
            <person name="Tritt A."/>
            <person name="Barry K.W."/>
            <person name="Grigoriev I.V."/>
            <person name="Nagy L.G."/>
            <person name="Hibbett D."/>
            <person name="Henrissat B."/>
            <person name="Matheny P.B."/>
            <person name="Labbe J."/>
            <person name="Martin F.M."/>
        </authorList>
    </citation>
    <scope>NUCLEOTIDE SEQUENCE</scope>
    <source>
        <strain evidence="3">BPL690</strain>
    </source>
</reference>
<dbReference type="PANTHER" id="PTHR33840:SF1">
    <property type="entry name" value="TLE1 PHOSPHOLIPASE DOMAIN-CONTAINING PROTEIN"/>
    <property type="match status" value="1"/>
</dbReference>
<evidence type="ECO:0000313" key="4">
    <source>
        <dbReference type="Proteomes" id="UP001203297"/>
    </source>
</evidence>
<feature type="compositionally biased region" description="Low complexity" evidence="1">
    <location>
        <begin position="7"/>
        <end position="21"/>
    </location>
</feature>